<evidence type="ECO:0000259" key="4">
    <source>
        <dbReference type="PROSITE" id="PS51401"/>
    </source>
</evidence>
<proteinExistence type="predicted"/>
<organism evidence="5 6">
    <name type="scientific">Bugula neritina</name>
    <name type="common">Brown bryozoan</name>
    <name type="synonym">Sertularia neritina</name>
    <dbReference type="NCBI Taxonomy" id="10212"/>
    <lineage>
        <taxon>Eukaryota</taxon>
        <taxon>Metazoa</taxon>
        <taxon>Spiralia</taxon>
        <taxon>Lophotrochozoa</taxon>
        <taxon>Bryozoa</taxon>
        <taxon>Gymnolaemata</taxon>
        <taxon>Cheilostomatida</taxon>
        <taxon>Flustrina</taxon>
        <taxon>Buguloidea</taxon>
        <taxon>Bugulidae</taxon>
        <taxon>Bugula</taxon>
    </lineage>
</organism>
<dbReference type="InterPro" id="IPR039790">
    <property type="entry name" value="CHRD1"/>
</dbReference>
<protein>
    <submittedName>
        <fullName evidence="5">CHORDC1</fullName>
    </submittedName>
</protein>
<keyword evidence="6" id="KW-1185">Reference proteome</keyword>
<dbReference type="EMBL" id="VXIV02001991">
    <property type="protein sequence ID" value="KAF6028081.1"/>
    <property type="molecule type" value="Genomic_DNA"/>
</dbReference>
<dbReference type="Gene3D" id="4.10.1130.20">
    <property type="match status" value="1"/>
</dbReference>
<gene>
    <name evidence="5" type="ORF">EB796_013592</name>
</gene>
<accession>A0A7J7JQY5</accession>
<comment type="caution">
    <text evidence="5">The sequence shown here is derived from an EMBL/GenBank/DDBJ whole genome shotgun (WGS) entry which is preliminary data.</text>
</comment>
<dbReference type="GO" id="GO:0046872">
    <property type="term" value="F:metal ion binding"/>
    <property type="evidence" value="ECO:0007669"/>
    <property type="project" value="UniProtKB-KW"/>
</dbReference>
<evidence type="ECO:0000313" key="6">
    <source>
        <dbReference type="Proteomes" id="UP000593567"/>
    </source>
</evidence>
<dbReference type="OrthoDB" id="10261079at2759"/>
<evidence type="ECO:0000256" key="3">
    <source>
        <dbReference type="ARBA" id="ARBA00022833"/>
    </source>
</evidence>
<evidence type="ECO:0000256" key="2">
    <source>
        <dbReference type="ARBA" id="ARBA00022737"/>
    </source>
</evidence>
<dbReference type="PANTHER" id="PTHR46983:SF3">
    <property type="entry name" value="CHPADIPLOID STATE MAINTENANCE PROTEIN CHPA"/>
    <property type="match status" value="1"/>
</dbReference>
<evidence type="ECO:0000256" key="1">
    <source>
        <dbReference type="ARBA" id="ARBA00022723"/>
    </source>
</evidence>
<keyword evidence="2" id="KW-0677">Repeat</keyword>
<dbReference type="Proteomes" id="UP000593567">
    <property type="component" value="Unassembled WGS sequence"/>
</dbReference>
<sequence>MSTTTELQCYRKGCGKAYICTENAADSCRYHPGVPVFHDALKSWSCCEKKSTDFSVFLDMPVGVTL</sequence>
<reference evidence="5" key="1">
    <citation type="submission" date="2020-06" db="EMBL/GenBank/DDBJ databases">
        <title>Draft genome of Bugula neritina, a colonial animal packing powerful symbionts and potential medicines.</title>
        <authorList>
            <person name="Rayko M."/>
        </authorList>
    </citation>
    <scope>NUCLEOTIDE SEQUENCE [LARGE SCALE GENOMIC DNA]</scope>
    <source>
        <strain evidence="5">Kwan_BN1</strain>
    </source>
</reference>
<feature type="domain" description="CHORD" evidence="4">
    <location>
        <begin position="9"/>
        <end position="65"/>
    </location>
</feature>
<dbReference type="PROSITE" id="PS51401">
    <property type="entry name" value="CHORD"/>
    <property type="match status" value="1"/>
</dbReference>
<dbReference type="PANTHER" id="PTHR46983">
    <property type="entry name" value="CYSTEINE AND HISTIDINE-RICH DOMAIN-CONTAINING PROTEIN 1"/>
    <property type="match status" value="1"/>
</dbReference>
<dbReference type="InterPro" id="IPR007051">
    <property type="entry name" value="CHORD_dom"/>
</dbReference>
<dbReference type="AlphaFoldDB" id="A0A7J7JQY5"/>
<evidence type="ECO:0000313" key="5">
    <source>
        <dbReference type="EMBL" id="KAF6028081.1"/>
    </source>
</evidence>
<keyword evidence="1" id="KW-0479">Metal-binding</keyword>
<dbReference type="Pfam" id="PF04968">
    <property type="entry name" value="CHORD"/>
    <property type="match status" value="1"/>
</dbReference>
<name>A0A7J7JQY5_BUGNE</name>
<keyword evidence="3" id="KW-0862">Zinc</keyword>